<comment type="caution">
    <text evidence="1">The sequence shown here is derived from an EMBL/GenBank/DDBJ whole genome shotgun (WGS) entry which is preliminary data.</text>
</comment>
<dbReference type="Proteomes" id="UP001497700">
    <property type="component" value="Unassembled WGS sequence"/>
</dbReference>
<gene>
    <name evidence="1" type="ORF">F4820DRAFT_469527</name>
</gene>
<name>A0ACB9Z2E2_9PEZI</name>
<sequence>MGPVFLCPCRPFSQEVRKKAALTYFEEYLSRPIDDKPFVAEDTLKERDYLWHTWIYRDNIKDIICMGFLFGMVNASVAQKLSMGSPPSLWQKFASSPKMVLWSWSNLFLFNLYNQRHPRAIAEDALNKPWRPLPAARISPEQTTIVMYMMYPVVLLVALYVGDLVPCLLEALSCLWYNEWRGASGPFLKNLLNGLGFACFFAGPLEVATGHSIFSGGCTAATWLGILTGCIMTTSHTQDFRDKEGDKLIGRDTVPLAVGDYYARMIVALGVVGWTSVASWYWCAGWSEAAMSWAAGACMVGNLFYDRTKSGDALSWRLWPGWILSLFLLPVFVD</sequence>
<proteinExistence type="predicted"/>
<evidence type="ECO:0000313" key="1">
    <source>
        <dbReference type="EMBL" id="KAI4865653.1"/>
    </source>
</evidence>
<organism evidence="1 2">
    <name type="scientific">Hypoxylon rubiginosum</name>
    <dbReference type="NCBI Taxonomy" id="110542"/>
    <lineage>
        <taxon>Eukaryota</taxon>
        <taxon>Fungi</taxon>
        <taxon>Dikarya</taxon>
        <taxon>Ascomycota</taxon>
        <taxon>Pezizomycotina</taxon>
        <taxon>Sordariomycetes</taxon>
        <taxon>Xylariomycetidae</taxon>
        <taxon>Xylariales</taxon>
        <taxon>Hypoxylaceae</taxon>
        <taxon>Hypoxylon</taxon>
    </lineage>
</organism>
<accession>A0ACB9Z2E2</accession>
<evidence type="ECO:0000313" key="2">
    <source>
        <dbReference type="Proteomes" id="UP001497700"/>
    </source>
</evidence>
<protein>
    <submittedName>
        <fullName evidence="1">Uncharacterized protein</fullName>
    </submittedName>
</protein>
<dbReference type="EMBL" id="MU393469">
    <property type="protein sequence ID" value="KAI4865653.1"/>
    <property type="molecule type" value="Genomic_DNA"/>
</dbReference>
<keyword evidence="2" id="KW-1185">Reference proteome</keyword>
<reference evidence="1 2" key="1">
    <citation type="journal article" date="2022" name="New Phytol.">
        <title>Ecological generalism drives hyperdiversity of secondary metabolite gene clusters in xylarialean endophytes.</title>
        <authorList>
            <person name="Franco M.E.E."/>
            <person name="Wisecaver J.H."/>
            <person name="Arnold A.E."/>
            <person name="Ju Y.M."/>
            <person name="Slot J.C."/>
            <person name="Ahrendt S."/>
            <person name="Moore L.P."/>
            <person name="Eastman K.E."/>
            <person name="Scott K."/>
            <person name="Konkel Z."/>
            <person name="Mondo S.J."/>
            <person name="Kuo A."/>
            <person name="Hayes R.D."/>
            <person name="Haridas S."/>
            <person name="Andreopoulos B."/>
            <person name="Riley R."/>
            <person name="LaButti K."/>
            <person name="Pangilinan J."/>
            <person name="Lipzen A."/>
            <person name="Amirebrahimi M."/>
            <person name="Yan J."/>
            <person name="Adam C."/>
            <person name="Keymanesh K."/>
            <person name="Ng V."/>
            <person name="Louie K."/>
            <person name="Northen T."/>
            <person name="Drula E."/>
            <person name="Henrissat B."/>
            <person name="Hsieh H.M."/>
            <person name="Youens-Clark K."/>
            <person name="Lutzoni F."/>
            <person name="Miadlikowska J."/>
            <person name="Eastwood D.C."/>
            <person name="Hamelin R.C."/>
            <person name="Grigoriev I.V."/>
            <person name="U'Ren J.M."/>
        </authorList>
    </citation>
    <scope>NUCLEOTIDE SEQUENCE [LARGE SCALE GENOMIC DNA]</scope>
    <source>
        <strain evidence="1 2">CBS 119005</strain>
    </source>
</reference>